<dbReference type="OrthoDB" id="2396812at2759"/>
<keyword evidence="2" id="KW-1185">Reference proteome</keyword>
<organism evidence="1 2">
    <name type="scientific">Dentiscutata erythropus</name>
    <dbReference type="NCBI Taxonomy" id="1348616"/>
    <lineage>
        <taxon>Eukaryota</taxon>
        <taxon>Fungi</taxon>
        <taxon>Fungi incertae sedis</taxon>
        <taxon>Mucoromycota</taxon>
        <taxon>Glomeromycotina</taxon>
        <taxon>Glomeromycetes</taxon>
        <taxon>Diversisporales</taxon>
        <taxon>Gigasporaceae</taxon>
        <taxon>Dentiscutata</taxon>
    </lineage>
</organism>
<dbReference type="Proteomes" id="UP000789405">
    <property type="component" value="Unassembled WGS sequence"/>
</dbReference>
<dbReference type="EMBL" id="CAJVPY010036231">
    <property type="protein sequence ID" value="CAG8801773.1"/>
    <property type="molecule type" value="Genomic_DNA"/>
</dbReference>
<protein>
    <submittedName>
        <fullName evidence="1">6136_t:CDS:1</fullName>
    </submittedName>
</protein>
<proteinExistence type="predicted"/>
<name>A0A9N9JX58_9GLOM</name>
<comment type="caution">
    <text evidence="1">The sequence shown here is derived from an EMBL/GenBank/DDBJ whole genome shotgun (WGS) entry which is preliminary data.</text>
</comment>
<gene>
    <name evidence="1" type="ORF">DERYTH_LOCUS23527</name>
</gene>
<sequence length="180" mass="20395">MSVISNTMVFDLLEDENFYIKCRQISVILKPVKELTNCLKAKTSNLADIFIGLVKLAANINRVENSNLWKRNIIINFNQRFGELVISVTILAYWLHPLYRDENTNNGKTNNLDNTNKSKDLESLTLNIADSVDLALPEFLASGDAIFFSDSVTTNRARDVGNMNYNPIELACQMVQDEED</sequence>
<evidence type="ECO:0000313" key="2">
    <source>
        <dbReference type="Proteomes" id="UP000789405"/>
    </source>
</evidence>
<dbReference type="AlphaFoldDB" id="A0A9N9JX58"/>
<evidence type="ECO:0000313" key="1">
    <source>
        <dbReference type="EMBL" id="CAG8801773.1"/>
    </source>
</evidence>
<reference evidence="1" key="1">
    <citation type="submission" date="2021-06" db="EMBL/GenBank/DDBJ databases">
        <authorList>
            <person name="Kallberg Y."/>
            <person name="Tangrot J."/>
            <person name="Rosling A."/>
        </authorList>
    </citation>
    <scope>NUCLEOTIDE SEQUENCE</scope>
    <source>
        <strain evidence="1">MA453B</strain>
    </source>
</reference>
<accession>A0A9N9JX58</accession>